<feature type="signal peptide" evidence="2">
    <location>
        <begin position="1"/>
        <end position="28"/>
    </location>
</feature>
<comment type="caution">
    <text evidence="4">The sequence shown here is derived from an EMBL/GenBank/DDBJ whole genome shotgun (WGS) entry which is preliminary data.</text>
</comment>
<dbReference type="InterPro" id="IPR014755">
    <property type="entry name" value="Cu-Rt/internalin_Ig-like"/>
</dbReference>
<feature type="domain" description="SbsA Ig-like" evidence="3">
    <location>
        <begin position="52"/>
        <end position="141"/>
    </location>
</feature>
<protein>
    <submittedName>
        <fullName evidence="4">Ig-like domain-containing protein</fullName>
    </submittedName>
</protein>
<dbReference type="InterPro" id="IPR032812">
    <property type="entry name" value="SbsA_Ig"/>
</dbReference>
<reference evidence="4 5" key="1">
    <citation type="submission" date="2021-05" db="EMBL/GenBank/DDBJ databases">
        <title>A Polyphasic approach of four new species of the genus Ohtaekwangia: Ohtaekwangia histidinii sp. nov., Ohtaekwangia cretensis sp. nov., Ohtaekwangia indiensis sp. nov., Ohtaekwangia reichenbachii sp. nov. from diverse environment.</title>
        <authorList>
            <person name="Octaviana S."/>
        </authorList>
    </citation>
    <scope>NUCLEOTIDE SEQUENCE [LARGE SCALE GENOMIC DNA]</scope>
    <source>
        <strain evidence="4 5">PWU4</strain>
    </source>
</reference>
<feature type="chain" id="PRO_5042814766" evidence="2">
    <location>
        <begin position="29"/>
        <end position="431"/>
    </location>
</feature>
<evidence type="ECO:0000313" key="5">
    <source>
        <dbReference type="Proteomes" id="UP001319200"/>
    </source>
</evidence>
<dbReference type="Gene3D" id="2.60.40.1220">
    <property type="match status" value="1"/>
</dbReference>
<sequence>MNMKKLNFILNTLLAVALLATVSLMTVSCDDDEPPALTLTSLTAGTTDLNGATSATGVPVASPITATFSTGVDASSTGSITLTRQYDNAVVPTTITVDGATVTIDPNDNFGTGTLYILKFDAGLKSTGGKTLKEAIERNFTSEGTFAPPGAIAQWTFEDNANDVVGNYDPTANQIVAITYGASHNAASGKAAVFNGTTSIIEVSNGDNLMKTSDFTMSFWAKPTPHTDNPDKGHFVMGLGAFYGFQFEILGGYAGWKMPVGYTYNNNGTVGWAAEDNEFKGDGKNKDNGGWKGFLFTKDLTATGGPATMLKDKWVNIVFVYNGTTKHGYYYANGELMREFDFNLWTNDQGVKDNKAYVTGLKYNGVAPDVVNELAFGFVQSRAGTMWDAEPWGGYDLASANHFKGSLDDVIVWHRPLTAAEITLMYNSGKP</sequence>
<dbReference type="RefSeq" id="WP_254168240.1">
    <property type="nucleotide sequence ID" value="NZ_JAHESF010000032.1"/>
</dbReference>
<dbReference type="Pfam" id="PF13205">
    <property type="entry name" value="Big_5"/>
    <property type="match status" value="1"/>
</dbReference>
<dbReference type="GO" id="GO:0005975">
    <property type="term" value="P:carbohydrate metabolic process"/>
    <property type="evidence" value="ECO:0007669"/>
    <property type="project" value="UniProtKB-ARBA"/>
</dbReference>
<evidence type="ECO:0000259" key="3">
    <source>
        <dbReference type="Pfam" id="PF13205"/>
    </source>
</evidence>
<dbReference type="AlphaFoldDB" id="A0AAP2DP40"/>
<dbReference type="InterPro" id="IPR013320">
    <property type="entry name" value="ConA-like_dom_sf"/>
</dbReference>
<evidence type="ECO:0000313" key="4">
    <source>
        <dbReference type="EMBL" id="MBT1699961.1"/>
    </source>
</evidence>
<keyword evidence="5" id="KW-1185">Reference proteome</keyword>
<evidence type="ECO:0000256" key="1">
    <source>
        <dbReference type="ARBA" id="ARBA00022729"/>
    </source>
</evidence>
<organism evidence="4 5">
    <name type="scientific">Chryseosolibacter histidini</name>
    <dbReference type="NCBI Taxonomy" id="2782349"/>
    <lineage>
        <taxon>Bacteria</taxon>
        <taxon>Pseudomonadati</taxon>
        <taxon>Bacteroidota</taxon>
        <taxon>Cytophagia</taxon>
        <taxon>Cytophagales</taxon>
        <taxon>Chryseotaleaceae</taxon>
        <taxon>Chryseosolibacter</taxon>
    </lineage>
</organism>
<dbReference type="EMBL" id="JAHESF010000032">
    <property type="protein sequence ID" value="MBT1699961.1"/>
    <property type="molecule type" value="Genomic_DNA"/>
</dbReference>
<dbReference type="GO" id="GO:0004553">
    <property type="term" value="F:hydrolase activity, hydrolyzing O-glycosyl compounds"/>
    <property type="evidence" value="ECO:0007669"/>
    <property type="project" value="UniProtKB-ARBA"/>
</dbReference>
<evidence type="ECO:0000256" key="2">
    <source>
        <dbReference type="SAM" id="SignalP"/>
    </source>
</evidence>
<accession>A0AAP2DP40</accession>
<dbReference type="Proteomes" id="UP001319200">
    <property type="component" value="Unassembled WGS sequence"/>
</dbReference>
<dbReference type="Gene3D" id="2.60.120.200">
    <property type="match status" value="1"/>
</dbReference>
<proteinExistence type="predicted"/>
<keyword evidence="1 2" id="KW-0732">Signal</keyword>
<dbReference type="SUPFAM" id="SSF49899">
    <property type="entry name" value="Concanavalin A-like lectins/glucanases"/>
    <property type="match status" value="1"/>
</dbReference>
<name>A0AAP2DP40_9BACT</name>
<gene>
    <name evidence="4" type="ORF">KK083_23950</name>
</gene>
<dbReference type="PROSITE" id="PS51257">
    <property type="entry name" value="PROKAR_LIPOPROTEIN"/>
    <property type="match status" value="1"/>
</dbReference>